<keyword evidence="2" id="KW-1185">Reference proteome</keyword>
<dbReference type="EMBL" id="RBLC01000004">
    <property type="protein sequence ID" value="RKS20436.1"/>
    <property type="molecule type" value="Genomic_DNA"/>
</dbReference>
<reference evidence="1 2" key="1">
    <citation type="submission" date="2018-10" db="EMBL/GenBank/DDBJ databases">
        <title>Genomic Encyclopedia of Archaeal and Bacterial Type Strains, Phase II (KMG-II): from individual species to whole genera.</title>
        <authorList>
            <person name="Goeker M."/>
        </authorList>
    </citation>
    <scope>NUCLEOTIDE SEQUENCE [LARGE SCALE GENOMIC DNA]</scope>
    <source>
        <strain evidence="1 2">DSM 29537</strain>
    </source>
</reference>
<organism evidence="1 2">
    <name type="scientific">Flavobacterium endophyticum</name>
    <dbReference type="NCBI Taxonomy" id="1540163"/>
    <lineage>
        <taxon>Bacteria</taxon>
        <taxon>Pseudomonadati</taxon>
        <taxon>Bacteroidota</taxon>
        <taxon>Flavobacteriia</taxon>
        <taxon>Flavobacteriales</taxon>
        <taxon>Flavobacteriaceae</taxon>
        <taxon>Flavobacterium</taxon>
    </lineage>
</organism>
<dbReference type="Proteomes" id="UP000277579">
    <property type="component" value="Unassembled WGS sequence"/>
</dbReference>
<proteinExistence type="predicted"/>
<protein>
    <submittedName>
        <fullName evidence="1">Uncharacterized protein</fullName>
    </submittedName>
</protein>
<accession>A0A495M316</accession>
<evidence type="ECO:0000313" key="2">
    <source>
        <dbReference type="Proteomes" id="UP000277579"/>
    </source>
</evidence>
<evidence type="ECO:0000313" key="1">
    <source>
        <dbReference type="EMBL" id="RKS20436.1"/>
    </source>
</evidence>
<dbReference type="AlphaFoldDB" id="A0A495M316"/>
<dbReference type="OrthoDB" id="1144910at2"/>
<sequence length="104" mass="12177">MNFCKFLHPKSKVEGLSKTYKAWEFRPSRLEILPVTDLVCIACSLFLPKRYSLVYIAYHRDMMEFMKTDLGDGIIYSYFFIPAGNKPNAELIIQDIKLQYPCKN</sequence>
<gene>
    <name evidence="1" type="ORF">CLV94_2815</name>
</gene>
<name>A0A495M316_9FLAO</name>
<dbReference type="RefSeq" id="WP_121377097.1">
    <property type="nucleotide sequence ID" value="NZ_RBLC01000004.1"/>
</dbReference>
<comment type="caution">
    <text evidence="1">The sequence shown here is derived from an EMBL/GenBank/DDBJ whole genome shotgun (WGS) entry which is preliminary data.</text>
</comment>